<dbReference type="AlphaFoldDB" id="A0A427YK88"/>
<feature type="region of interest" description="Disordered" evidence="1">
    <location>
        <begin position="223"/>
        <end position="246"/>
    </location>
</feature>
<protein>
    <recommendedName>
        <fullName evidence="4">Arrestin-like N-terminal domain-containing protein</fullName>
    </recommendedName>
</protein>
<name>A0A427YK88_9TREE</name>
<reference evidence="2 3" key="1">
    <citation type="submission" date="2018-11" db="EMBL/GenBank/DDBJ databases">
        <title>Genome sequence of Saitozyma podzolica DSM 27192.</title>
        <authorList>
            <person name="Aliyu H."/>
            <person name="Gorte O."/>
            <person name="Ochsenreither K."/>
        </authorList>
    </citation>
    <scope>NUCLEOTIDE SEQUENCE [LARGE SCALE GENOMIC DNA]</scope>
    <source>
        <strain evidence="2 3">DSM 27192</strain>
    </source>
</reference>
<gene>
    <name evidence="2" type="ORF">EHS25_009786</name>
</gene>
<keyword evidence="3" id="KW-1185">Reference proteome</keyword>
<feature type="compositionally biased region" description="Pro residues" evidence="1">
    <location>
        <begin position="186"/>
        <end position="200"/>
    </location>
</feature>
<dbReference type="Proteomes" id="UP000279259">
    <property type="component" value="Unassembled WGS sequence"/>
</dbReference>
<sequence length="534" mass="58295">MPPTTLAVSASTSGSALRRFTESTDSIPFYAWNQATVSPPEASVRPTLLLDVPAHGVVFLNPPEDARVHAQMHGTEPQYDHPLNGALHITVPDGQGPLRVKRVRVGFRAVAKLDLGPGREAEEDVIFQREVQLGDDPEGKGVVVNGSLKFDFTLILPSSLAPRDWHSRGVVLNTLYAKVEGKPLPKSSPSPRRSPSPPGPSRSSSPRSRSLFSSFSLLSLNRKQDVPPIPRPPEYRDSEESEPPEWIEEREGEEWLQGTHIAQLVIRLIHNPNPTGGVNILDETWSGQIPELGPYDIRVFSDVWSISSLVKSTLILSDIPPATTVYSFRIAMRQTHKIRSPRDGKEIVAMRRFPVIEEGASGEMRVAAGPSLWRGIAAGGTDEGALVLESKERVLEHDSVVRPSTLPGIDTPIHVSHALEITVYFSVFGIDAQGKLQPRGGPGGLRAMRIQRPVVLPTCALVPSTLTLPDYEHPESASLPPDPDQPWKVCACSLSLEAIEQRMKAAETHEEQAVRESIEARNAKAASEARGRAA</sequence>
<organism evidence="2 3">
    <name type="scientific">Saitozyma podzolica</name>
    <dbReference type="NCBI Taxonomy" id="1890683"/>
    <lineage>
        <taxon>Eukaryota</taxon>
        <taxon>Fungi</taxon>
        <taxon>Dikarya</taxon>
        <taxon>Basidiomycota</taxon>
        <taxon>Agaricomycotina</taxon>
        <taxon>Tremellomycetes</taxon>
        <taxon>Tremellales</taxon>
        <taxon>Trimorphomycetaceae</taxon>
        <taxon>Saitozyma</taxon>
    </lineage>
</organism>
<evidence type="ECO:0000313" key="2">
    <source>
        <dbReference type="EMBL" id="RSH91487.1"/>
    </source>
</evidence>
<comment type="caution">
    <text evidence="2">The sequence shown here is derived from an EMBL/GenBank/DDBJ whole genome shotgun (WGS) entry which is preliminary data.</text>
</comment>
<accession>A0A427YK88</accession>
<dbReference type="OrthoDB" id="2586454at2759"/>
<evidence type="ECO:0000313" key="3">
    <source>
        <dbReference type="Proteomes" id="UP000279259"/>
    </source>
</evidence>
<feature type="region of interest" description="Disordered" evidence="1">
    <location>
        <begin position="181"/>
        <end position="209"/>
    </location>
</feature>
<evidence type="ECO:0008006" key="4">
    <source>
        <dbReference type="Google" id="ProtNLM"/>
    </source>
</evidence>
<dbReference type="EMBL" id="RSCD01000008">
    <property type="protein sequence ID" value="RSH91487.1"/>
    <property type="molecule type" value="Genomic_DNA"/>
</dbReference>
<evidence type="ECO:0000256" key="1">
    <source>
        <dbReference type="SAM" id="MobiDB-lite"/>
    </source>
</evidence>
<feature type="region of interest" description="Disordered" evidence="1">
    <location>
        <begin position="503"/>
        <end position="534"/>
    </location>
</feature>
<proteinExistence type="predicted"/>